<evidence type="ECO:0000256" key="1">
    <source>
        <dbReference type="SAM" id="MobiDB-lite"/>
    </source>
</evidence>
<comment type="caution">
    <text evidence="2">The sequence shown here is derived from an EMBL/GenBank/DDBJ whole genome shotgun (WGS) entry which is preliminary data.</text>
</comment>
<evidence type="ECO:0000313" key="2">
    <source>
        <dbReference type="EMBL" id="KPV47384.1"/>
    </source>
</evidence>
<protein>
    <submittedName>
        <fullName evidence="2">Uncharacterized protein</fullName>
    </submittedName>
</protein>
<feature type="non-terminal residue" evidence="2">
    <location>
        <position position="1"/>
    </location>
</feature>
<dbReference type="AlphaFoldDB" id="A0A0P9D3Y8"/>
<keyword evidence="3" id="KW-1185">Reference proteome</keyword>
<dbReference type="Proteomes" id="UP000050509">
    <property type="component" value="Unassembled WGS sequence"/>
</dbReference>
<organism evidence="2 3">
    <name type="scientific">Kouleothrix aurantiaca</name>
    <dbReference type="NCBI Taxonomy" id="186479"/>
    <lineage>
        <taxon>Bacteria</taxon>
        <taxon>Bacillati</taxon>
        <taxon>Chloroflexota</taxon>
        <taxon>Chloroflexia</taxon>
        <taxon>Chloroflexales</taxon>
        <taxon>Roseiflexineae</taxon>
        <taxon>Roseiflexaceae</taxon>
        <taxon>Kouleothrix</taxon>
    </lineage>
</organism>
<feature type="region of interest" description="Disordered" evidence="1">
    <location>
        <begin position="13"/>
        <end position="43"/>
    </location>
</feature>
<evidence type="ECO:0000313" key="3">
    <source>
        <dbReference type="Proteomes" id="UP000050509"/>
    </source>
</evidence>
<sequence>AYRFMAPQTAATPAAPAAPVAAQQPAAPQAGAGAPAAQPPAAPAGADVIGNCSVVPGLPVFDGATCTKQDRDDDNGQIKLKNTYVANAPAADVKAFYESAFAASGWAIADTDHDPEDGQWKYTLTQGQRELKVKIEAQKVTQGSVTEFSIAED</sequence>
<gene>
    <name evidence="2" type="ORF">SE17_42470</name>
</gene>
<name>A0A0P9D3Y8_9CHLR</name>
<reference evidence="2 3" key="1">
    <citation type="submission" date="2015-09" db="EMBL/GenBank/DDBJ databases">
        <title>Draft genome sequence of Kouleothrix aurantiaca JCM 19913.</title>
        <authorList>
            <person name="Hemp J."/>
        </authorList>
    </citation>
    <scope>NUCLEOTIDE SEQUENCE [LARGE SCALE GENOMIC DNA]</scope>
    <source>
        <strain evidence="2 3">COM-B</strain>
    </source>
</reference>
<proteinExistence type="predicted"/>
<accession>A0A0P9D3Y8</accession>
<dbReference type="EMBL" id="LJCR01003404">
    <property type="protein sequence ID" value="KPV47384.1"/>
    <property type="molecule type" value="Genomic_DNA"/>
</dbReference>
<feature type="compositionally biased region" description="Low complexity" evidence="1">
    <location>
        <begin position="13"/>
        <end position="36"/>
    </location>
</feature>